<dbReference type="AlphaFoldDB" id="W0SAU8"/>
<accession>W0SAU8</accession>
<dbReference type="Gene3D" id="3.40.1620.10">
    <property type="entry name" value="YefM-like domain"/>
    <property type="match status" value="1"/>
</dbReference>
<protein>
    <submittedName>
        <fullName evidence="1">Prevent-host-death protein</fullName>
    </submittedName>
</protein>
<reference evidence="1 2" key="1">
    <citation type="journal article" date="2014" name="Syst. Appl. Microbiol.">
        <title>Complete genomes of freshwater sulfur oxidizers Sulfuricella denitrificans skB26 and Sulfuritalea hydrogenivorans sk43H: genetic insights into the sulfur oxidation pathway of betaproteobacteria.</title>
        <authorList>
            <person name="Watanabe T."/>
            <person name="Kojima H."/>
            <person name="Fukui M."/>
        </authorList>
    </citation>
    <scope>NUCLEOTIDE SEQUENCE [LARGE SCALE GENOMIC DNA]</scope>
    <source>
        <strain evidence="1">DSM22779</strain>
    </source>
</reference>
<dbReference type="OrthoDB" id="9800503at2"/>
<dbReference type="STRING" id="1223802.SUTH_00040"/>
<evidence type="ECO:0000313" key="2">
    <source>
        <dbReference type="Proteomes" id="UP000031637"/>
    </source>
</evidence>
<dbReference type="HOGENOM" id="CLU_2507213_0_0_4"/>
<name>W0SAU8_9PROT</name>
<evidence type="ECO:0000313" key="1">
    <source>
        <dbReference type="EMBL" id="BAO27860.1"/>
    </source>
</evidence>
<sequence length="85" mass="9086">MTTYAVSVTEFKAHCLDVIRKVETAGASVDLLRHGKVVARLVPTAASPRGQAAWLRLRGQGSLLAAPEESVIAENDFEAASARPR</sequence>
<proteinExistence type="predicted"/>
<dbReference type="RefSeq" id="WP_041096153.1">
    <property type="nucleotide sequence ID" value="NZ_AP012547.1"/>
</dbReference>
<dbReference type="KEGG" id="shd:SUTH_00040"/>
<dbReference type="EMBL" id="AP012547">
    <property type="protein sequence ID" value="BAO27860.1"/>
    <property type="molecule type" value="Genomic_DNA"/>
</dbReference>
<organism evidence="1 2">
    <name type="scientific">Sulfuritalea hydrogenivorans sk43H</name>
    <dbReference type="NCBI Taxonomy" id="1223802"/>
    <lineage>
        <taxon>Bacteria</taxon>
        <taxon>Pseudomonadati</taxon>
        <taxon>Pseudomonadota</taxon>
        <taxon>Betaproteobacteria</taxon>
        <taxon>Nitrosomonadales</taxon>
        <taxon>Sterolibacteriaceae</taxon>
        <taxon>Sulfuritalea</taxon>
    </lineage>
</organism>
<keyword evidence="2" id="KW-1185">Reference proteome</keyword>
<gene>
    <name evidence="1" type="ORF">SUTH_00040</name>
</gene>
<dbReference type="Proteomes" id="UP000031637">
    <property type="component" value="Chromosome"/>
</dbReference>